<accession>F9ZV50</accession>
<name>F9ZV50_METMM</name>
<dbReference type="STRING" id="857087.Metme_1047"/>
<dbReference type="RefSeq" id="WP_013817749.1">
    <property type="nucleotide sequence ID" value="NC_015572.1"/>
</dbReference>
<keyword evidence="3" id="KW-1185">Reference proteome</keyword>
<evidence type="ECO:0000313" key="2">
    <source>
        <dbReference type="EMBL" id="AEF99483.1"/>
    </source>
</evidence>
<dbReference type="OrthoDB" id="5574389at2"/>
<keyword evidence="1" id="KW-0472">Membrane</keyword>
<dbReference type="KEGG" id="mmt:Metme_1047"/>
<evidence type="ECO:0000313" key="3">
    <source>
        <dbReference type="Proteomes" id="UP000008888"/>
    </source>
</evidence>
<keyword evidence="1" id="KW-0812">Transmembrane</keyword>
<dbReference type="Proteomes" id="UP000008888">
    <property type="component" value="Chromosome"/>
</dbReference>
<reference key="2">
    <citation type="submission" date="2011-05" db="EMBL/GenBank/DDBJ databases">
        <title>Complete genome sequence of the aerobic marine methanotroph Methylomonas methanica MC09.</title>
        <authorList>
            <person name="Boden R."/>
            <person name="Cunliffe M."/>
            <person name="Scanlan J."/>
            <person name="Moussard H."/>
            <person name="Kits K.D."/>
            <person name="Klotz M."/>
            <person name="Jetten M."/>
            <person name="Vuilleumier S."/>
            <person name="Han J."/>
            <person name="Peters L."/>
            <person name="Mikhailova N."/>
            <person name="Teshima H."/>
            <person name="Tapia R."/>
            <person name="Kyrpides N."/>
            <person name="Ivanova N."/>
            <person name="Pagani I."/>
            <person name="Cheng J.-F."/>
            <person name="Goodwin L."/>
            <person name="Han C."/>
            <person name="Hauser L."/>
            <person name="Land M."/>
            <person name="Lapidus A."/>
            <person name="Lucas S."/>
            <person name="Pitluck S."/>
            <person name="Woyke T."/>
            <person name="Stein L.Y."/>
            <person name="Murrell C."/>
        </authorList>
    </citation>
    <scope>NUCLEOTIDE SEQUENCE</scope>
    <source>
        <strain>MC09</strain>
    </source>
</reference>
<proteinExistence type="predicted"/>
<dbReference type="AlphaFoldDB" id="F9ZV50"/>
<reference evidence="3" key="3">
    <citation type="submission" date="2011-05" db="EMBL/GenBank/DDBJ databases">
        <title>Complete sequence of Methylomonas methanica MC09.</title>
        <authorList>
            <consortium name="US DOE Joint Genome Institute"/>
            <person name="Lucas S."/>
            <person name="Han J."/>
            <person name="Lapidus A."/>
            <person name="Cheng J.-F."/>
            <person name="Goodwin L."/>
            <person name="Pitluck S."/>
            <person name="Peters L."/>
            <person name="Mikhailova N."/>
            <person name="Teshima H."/>
            <person name="Han C."/>
            <person name="Tapia R."/>
            <person name="Land M."/>
            <person name="Hauser L."/>
            <person name="Kyrpides N."/>
            <person name="Ivanova N."/>
            <person name="Pagani I."/>
            <person name="Stein L."/>
            <person name="Woyke T."/>
        </authorList>
    </citation>
    <scope>NUCLEOTIDE SEQUENCE [LARGE SCALE GENOMIC DNA]</scope>
    <source>
        <strain evidence="3">MC09</strain>
    </source>
</reference>
<evidence type="ECO:0000256" key="1">
    <source>
        <dbReference type="SAM" id="Phobius"/>
    </source>
</evidence>
<dbReference type="EMBL" id="CP002738">
    <property type="protein sequence ID" value="AEF99483.1"/>
    <property type="molecule type" value="Genomic_DNA"/>
</dbReference>
<protein>
    <submittedName>
        <fullName evidence="2">Uncharacterized protein</fullName>
    </submittedName>
</protein>
<reference evidence="2 3" key="1">
    <citation type="journal article" date="2011" name="J. Bacteriol.">
        <title>Complete Genome Sequence of the Aerobic Marine Methanotroph Methylomonas methanica MC09.</title>
        <authorList>
            <person name="Boden R."/>
            <person name="Cunliffe M."/>
            <person name="Scanlan J."/>
            <person name="Moussard H."/>
            <person name="Kits K.D."/>
            <person name="Klotz M.G."/>
            <person name="Jetten M.S."/>
            <person name="Vuilleumier S."/>
            <person name="Han J."/>
            <person name="Peters L."/>
            <person name="Mikhailova N."/>
            <person name="Teshima H."/>
            <person name="Tapia R."/>
            <person name="Kyrpides N."/>
            <person name="Ivanova N."/>
            <person name="Pagani I."/>
            <person name="Cheng J.F."/>
            <person name="Goodwin L."/>
            <person name="Han C."/>
            <person name="Hauser L."/>
            <person name="Land M.L."/>
            <person name="Lapidus A."/>
            <person name="Lucas S."/>
            <person name="Pitluck S."/>
            <person name="Woyke T."/>
            <person name="Stein L."/>
            <person name="Murrell J.C."/>
        </authorList>
    </citation>
    <scope>NUCLEOTIDE SEQUENCE [LARGE SCALE GENOMIC DNA]</scope>
    <source>
        <strain evidence="2 3">MC09</strain>
    </source>
</reference>
<dbReference type="HOGENOM" id="CLU_2246848_0_0_6"/>
<sequence length="104" mass="11763">MDWHCQDTTHTPYSDYYSASYYSPTPINNLADAITYCQSQGYATAQVLQVGDQTLTAVIQQALEIPPQAQLQELWMAGFALPIICYLTAWGYQTVIAWFEEKSN</sequence>
<feature type="transmembrane region" description="Helical" evidence="1">
    <location>
        <begin position="74"/>
        <end position="99"/>
    </location>
</feature>
<gene>
    <name evidence="2" type="ordered locus">Metme_1047</name>
</gene>
<organism evidence="2 3">
    <name type="scientific">Methylomonas methanica (strain DSM 25384 / MC09)</name>
    <dbReference type="NCBI Taxonomy" id="857087"/>
    <lineage>
        <taxon>Bacteria</taxon>
        <taxon>Pseudomonadati</taxon>
        <taxon>Pseudomonadota</taxon>
        <taxon>Gammaproteobacteria</taxon>
        <taxon>Methylococcales</taxon>
        <taxon>Methylococcaceae</taxon>
        <taxon>Methylomonas</taxon>
    </lineage>
</organism>
<keyword evidence="1" id="KW-1133">Transmembrane helix</keyword>